<dbReference type="PIRSF" id="PIRSF002741">
    <property type="entry name" value="MppA"/>
    <property type="match status" value="1"/>
</dbReference>
<feature type="signal peptide" evidence="1">
    <location>
        <begin position="1"/>
        <end position="29"/>
    </location>
</feature>
<dbReference type="Pfam" id="PF00496">
    <property type="entry name" value="SBP_bac_5"/>
    <property type="match status" value="1"/>
</dbReference>
<dbReference type="RefSeq" id="WP_038606025.1">
    <property type="nucleotide sequence ID" value="NZ_CP008944.1"/>
</dbReference>
<name>A0ABM5QNH3_9CORY</name>
<evidence type="ECO:0000313" key="4">
    <source>
        <dbReference type="Proteomes" id="UP000028504"/>
    </source>
</evidence>
<organism evidence="3 4">
    <name type="scientific">Corynebacterium atypicum</name>
    <dbReference type="NCBI Taxonomy" id="191610"/>
    <lineage>
        <taxon>Bacteria</taxon>
        <taxon>Bacillati</taxon>
        <taxon>Actinomycetota</taxon>
        <taxon>Actinomycetes</taxon>
        <taxon>Mycobacteriales</taxon>
        <taxon>Corynebacteriaceae</taxon>
        <taxon>Corynebacterium</taxon>
    </lineage>
</organism>
<keyword evidence="1" id="KW-0732">Signal</keyword>
<dbReference type="Gene3D" id="3.40.190.10">
    <property type="entry name" value="Periplasmic binding protein-like II"/>
    <property type="match status" value="1"/>
</dbReference>
<feature type="domain" description="Solute-binding protein family 5" evidence="2">
    <location>
        <begin position="79"/>
        <end position="451"/>
    </location>
</feature>
<dbReference type="Gene3D" id="3.10.105.10">
    <property type="entry name" value="Dipeptide-binding Protein, Domain 3"/>
    <property type="match status" value="1"/>
</dbReference>
<protein>
    <submittedName>
        <fullName evidence="3">ABC transporter substrate-binding protein</fullName>
    </submittedName>
</protein>
<evidence type="ECO:0000259" key="2">
    <source>
        <dbReference type="Pfam" id="PF00496"/>
    </source>
</evidence>
<keyword evidence="4" id="KW-1185">Reference proteome</keyword>
<dbReference type="SUPFAM" id="SSF53850">
    <property type="entry name" value="Periplasmic binding protein-like II"/>
    <property type="match status" value="1"/>
</dbReference>
<dbReference type="Proteomes" id="UP000028504">
    <property type="component" value="Chromosome"/>
</dbReference>
<feature type="chain" id="PRO_5047118878" evidence="1">
    <location>
        <begin position="30"/>
        <end position="529"/>
    </location>
</feature>
<dbReference type="InterPro" id="IPR000914">
    <property type="entry name" value="SBP_5_dom"/>
</dbReference>
<dbReference type="EMBL" id="CP008944">
    <property type="protein sequence ID" value="AIG64373.1"/>
    <property type="molecule type" value="Genomic_DNA"/>
</dbReference>
<evidence type="ECO:0000256" key="1">
    <source>
        <dbReference type="SAM" id="SignalP"/>
    </source>
</evidence>
<dbReference type="PANTHER" id="PTHR30290:SF83">
    <property type="entry name" value="ABC TRANSPORTER SUBSTRATE-BINDING PROTEIN"/>
    <property type="match status" value="1"/>
</dbReference>
<evidence type="ECO:0000313" key="3">
    <source>
        <dbReference type="EMBL" id="AIG64373.1"/>
    </source>
</evidence>
<dbReference type="InterPro" id="IPR039424">
    <property type="entry name" value="SBP_5"/>
</dbReference>
<dbReference type="PANTHER" id="PTHR30290">
    <property type="entry name" value="PERIPLASMIC BINDING COMPONENT OF ABC TRANSPORTER"/>
    <property type="match status" value="1"/>
</dbReference>
<reference evidence="3 4" key="1">
    <citation type="submission" date="2014-07" db="EMBL/GenBank/DDBJ databases">
        <title>Complete genome sequence of Corynebacterium atypicum DSM 44849: identifiction of the mycolic acid biosynthesis genes.</title>
        <authorList>
            <person name="Tippelt A."/>
            <person name="Mollmann S."/>
            <person name="Albersmeier A."/>
            <person name="Jaenicke S."/>
            <person name="Ruckert C."/>
            <person name="Tauch A."/>
        </authorList>
    </citation>
    <scope>NUCLEOTIDE SEQUENCE [LARGE SCALE GENOMIC DNA]</scope>
    <source>
        <strain evidence="3 4">R2070</strain>
    </source>
</reference>
<proteinExistence type="predicted"/>
<dbReference type="CDD" id="cd00995">
    <property type="entry name" value="PBP2_NikA_DppA_OppA_like"/>
    <property type="match status" value="1"/>
</dbReference>
<dbReference type="Gene3D" id="3.90.76.10">
    <property type="entry name" value="Dipeptide-binding Protein, Domain 1"/>
    <property type="match status" value="1"/>
</dbReference>
<gene>
    <name evidence="3" type="ORF">CATYP_06945</name>
</gene>
<accession>A0ABM5QNH3</accession>
<dbReference type="InterPro" id="IPR030678">
    <property type="entry name" value="Peptide/Ni-bd"/>
</dbReference>
<dbReference type="PROSITE" id="PS51257">
    <property type="entry name" value="PROKAR_LIPOPROTEIN"/>
    <property type="match status" value="1"/>
</dbReference>
<sequence length="529" mass="57644">MRLRNAVAVLSAVGLAFGLASCSSNGDNAATGAAGANYVRTFGTEPQNPLLPGDTNEVGGGNIIDLLFSGLVYYDAEGEIHNELAESIETQDSQHFTVKIKDGETFSDGSPVTAHSFVDAWNYSVENSQLGAYFFKPILGYKEGVKEMEGLKVEDDHTFTIELTQPEADFPTRLGYSAFYPLPESAFADMKAFGENPVGNGPYKLLEWNHNQDATVVPDETYSGDRKAKNDGVQFVFYSKQDAAYADLLAGNLDVLDQVPDTAFATYQDELADRSVNKPGAVFQSITLAGNDDRFSGEAGKLRREAISMAIDREEITKTIFEGTRTPATDFTSPVIPGHSDSLKGTDVLKFDPAKAKELWDEAEKMEPFTGELTIGYNSDGGHQAWVDAVANQLRNNLGIEANGAPTPDFKTLRDDVTERTIKGAFRTGWQADYPSLGNFLGPLYGTGGGSNDGDYSNPAFDDKLKQASGAQDLEDANKFYNEAQEILLKDLPAIPLWYSNTVGGHSENVDNVEFSWKSVPVYYEITKK</sequence>